<evidence type="ECO:0000313" key="2">
    <source>
        <dbReference type="Proteomes" id="UP000054107"/>
    </source>
</evidence>
<dbReference type="AlphaFoldDB" id="A0A0B7NA64"/>
<accession>A0A0B7NA64</accession>
<proteinExistence type="predicted"/>
<dbReference type="Proteomes" id="UP000054107">
    <property type="component" value="Unassembled WGS sequence"/>
</dbReference>
<dbReference type="Pfam" id="PF14735">
    <property type="entry name" value="HAUS4"/>
    <property type="match status" value="1"/>
</dbReference>
<name>A0A0B7NA64_9FUNG</name>
<evidence type="ECO:0000313" key="1">
    <source>
        <dbReference type="EMBL" id="CEP12270.1"/>
    </source>
</evidence>
<dbReference type="OrthoDB" id="66964at2759"/>
<dbReference type="EMBL" id="LN727599">
    <property type="protein sequence ID" value="CEP12270.1"/>
    <property type="molecule type" value="Genomic_DNA"/>
</dbReference>
<gene>
    <name evidence="1" type="primary">PARPA_06204.1 scaffold 21352</name>
</gene>
<dbReference type="GO" id="GO:0051225">
    <property type="term" value="P:spindle assembly"/>
    <property type="evidence" value="ECO:0007669"/>
    <property type="project" value="InterPro"/>
</dbReference>
<protein>
    <submittedName>
        <fullName evidence="1">Uncharacterized protein</fullName>
    </submittedName>
</protein>
<organism evidence="1 2">
    <name type="scientific">Parasitella parasitica</name>
    <dbReference type="NCBI Taxonomy" id="35722"/>
    <lineage>
        <taxon>Eukaryota</taxon>
        <taxon>Fungi</taxon>
        <taxon>Fungi incertae sedis</taxon>
        <taxon>Mucoromycota</taxon>
        <taxon>Mucoromycotina</taxon>
        <taxon>Mucoromycetes</taxon>
        <taxon>Mucorales</taxon>
        <taxon>Mucorineae</taxon>
        <taxon>Mucoraceae</taxon>
        <taxon>Parasitella</taxon>
    </lineage>
</organism>
<reference evidence="1 2" key="1">
    <citation type="submission" date="2014-09" db="EMBL/GenBank/DDBJ databases">
        <authorList>
            <person name="Ellenberger Sabrina"/>
        </authorList>
    </citation>
    <scope>NUCLEOTIDE SEQUENCE [LARGE SCALE GENOMIC DNA]</scope>
    <source>
        <strain evidence="1 2">CBS 412.66</strain>
    </source>
</reference>
<dbReference type="GO" id="GO:0070652">
    <property type="term" value="C:HAUS complex"/>
    <property type="evidence" value="ECO:0007669"/>
    <property type="project" value="InterPro"/>
</dbReference>
<keyword evidence="2" id="KW-1185">Reference proteome</keyword>
<sequence>MAGVPRAKSWSFSLLSVCNMSSNKEKALEIEQQLTLAKKENIIRFRKESSKLVLIFILTGNESLSDDPSQQQSLSRNLNEAIKLKYNQISEYITISSFSIHTIHQTMLQMDEQRSELGEKRLNLGIKVANYVKTVLEVLDETWTVIEQFKYKAQKDKNIAFDEYYGALVDTMLLKAKILQLSVIIETYDDPEFIAALDTLSLKHV</sequence>
<dbReference type="STRING" id="35722.A0A0B7NA64"/>
<dbReference type="InterPro" id="IPR029327">
    <property type="entry name" value="HAUS4"/>
</dbReference>